<reference evidence="1" key="1">
    <citation type="submission" date="2021-02" db="EMBL/GenBank/DDBJ databases">
        <authorList>
            <person name="Dougan E. K."/>
            <person name="Rhodes N."/>
            <person name="Thang M."/>
            <person name="Chan C."/>
        </authorList>
    </citation>
    <scope>NUCLEOTIDE SEQUENCE</scope>
</reference>
<sequence>VFEPLLLHVEINPLFPPPFVYREKWRGHSQSQSVQTAHHLIGCSLQAFVEVTRRRWGARATPEPYQVHHVEFENAVLVHPDAASAMFADRSPSAGSKQSHKDILDKYLAGYFCHPLRGVLSMREVIAQYDFRAWLDPDVSLARKASRMRRFLDRAWSSASGRDRDILARRPYSLSWSEPAG</sequence>
<proteinExistence type="predicted"/>
<dbReference type="Proteomes" id="UP000626109">
    <property type="component" value="Unassembled WGS sequence"/>
</dbReference>
<organism evidence="1 2">
    <name type="scientific">Polarella glacialis</name>
    <name type="common">Dinoflagellate</name>
    <dbReference type="NCBI Taxonomy" id="89957"/>
    <lineage>
        <taxon>Eukaryota</taxon>
        <taxon>Sar</taxon>
        <taxon>Alveolata</taxon>
        <taxon>Dinophyceae</taxon>
        <taxon>Suessiales</taxon>
        <taxon>Suessiaceae</taxon>
        <taxon>Polarella</taxon>
    </lineage>
</organism>
<comment type="caution">
    <text evidence="1">The sequence shown here is derived from an EMBL/GenBank/DDBJ whole genome shotgun (WGS) entry which is preliminary data.</text>
</comment>
<evidence type="ECO:0000313" key="2">
    <source>
        <dbReference type="Proteomes" id="UP000626109"/>
    </source>
</evidence>
<protein>
    <submittedName>
        <fullName evidence="1">Uncharacterized protein</fullName>
    </submittedName>
</protein>
<name>A0A813JBA8_POLGL</name>
<dbReference type="EMBL" id="CAJNNW010024849">
    <property type="protein sequence ID" value="CAE8674574.1"/>
    <property type="molecule type" value="Genomic_DNA"/>
</dbReference>
<accession>A0A813JBA8</accession>
<evidence type="ECO:0000313" key="1">
    <source>
        <dbReference type="EMBL" id="CAE8674574.1"/>
    </source>
</evidence>
<dbReference type="AlphaFoldDB" id="A0A813JBA8"/>
<gene>
    <name evidence="1" type="ORF">PGLA2088_LOCUS18996</name>
</gene>
<feature type="non-terminal residue" evidence="1">
    <location>
        <position position="1"/>
    </location>
</feature>